<dbReference type="InterPro" id="IPR000760">
    <property type="entry name" value="Inositol_monophosphatase-like"/>
</dbReference>
<dbReference type="InterPro" id="IPR020550">
    <property type="entry name" value="Inositol_monophosphatase_CS"/>
</dbReference>
<dbReference type="GO" id="GO:0006020">
    <property type="term" value="P:inositol metabolic process"/>
    <property type="evidence" value="ECO:0007669"/>
    <property type="project" value="TreeGrafter"/>
</dbReference>
<dbReference type="CDD" id="cd01639">
    <property type="entry name" value="IMPase"/>
    <property type="match status" value="1"/>
</dbReference>
<dbReference type="GO" id="GO:0007165">
    <property type="term" value="P:signal transduction"/>
    <property type="evidence" value="ECO:0007669"/>
    <property type="project" value="TreeGrafter"/>
</dbReference>
<dbReference type="PROSITE" id="PS00630">
    <property type="entry name" value="IMP_2"/>
    <property type="match status" value="1"/>
</dbReference>
<evidence type="ECO:0000256" key="7">
    <source>
        <dbReference type="PIRSR" id="PIRSR600760-2"/>
    </source>
</evidence>
<evidence type="ECO:0000256" key="5">
    <source>
        <dbReference type="ARBA" id="ARBA00022801"/>
    </source>
</evidence>
<organism evidence="9 10">
    <name type="scientific">Humidesulfovibrio mexicanus</name>
    <dbReference type="NCBI Taxonomy" id="147047"/>
    <lineage>
        <taxon>Bacteria</taxon>
        <taxon>Pseudomonadati</taxon>
        <taxon>Thermodesulfobacteriota</taxon>
        <taxon>Desulfovibrionia</taxon>
        <taxon>Desulfovibrionales</taxon>
        <taxon>Desulfovibrionaceae</taxon>
        <taxon>Humidesulfovibrio</taxon>
    </lineage>
</organism>
<feature type="binding site" evidence="7">
    <location>
        <position position="90"/>
    </location>
    <ligand>
        <name>Mg(2+)</name>
        <dbReference type="ChEBI" id="CHEBI:18420"/>
        <label>2</label>
    </ligand>
</feature>
<dbReference type="InterPro" id="IPR020583">
    <property type="entry name" value="Inositol_monoP_metal-BS"/>
</dbReference>
<dbReference type="Proteomes" id="UP000198324">
    <property type="component" value="Unassembled WGS sequence"/>
</dbReference>
<evidence type="ECO:0000313" key="10">
    <source>
        <dbReference type="Proteomes" id="UP000198324"/>
    </source>
</evidence>
<sequence length="270" mass="28399">MKMHSSLHALLPAVESAVRAAGELVREHDKRPRRIRCKSSMKDLVTETDGAVESLLRRSLSSIVPEARFLGEEGSPDAGLGGLAWVVDPLDGTTNFAHGVPFVATSVALCLEGGPLLGVVNLPLLGELFSAVKDAGASLNGSPMRVSGVSAMEAALVSTGFPYRIEDHKEAILRQLSKALPETQGVRRAGSAALDLAYVACGRYDGFFEFALNPWDTAAGVLLVAEAGGRVGTMMGSLPYRLGGPDILATNGDLFEPLQRMLKAASATTL</sequence>
<evidence type="ECO:0000313" key="9">
    <source>
        <dbReference type="EMBL" id="SNR59125.1"/>
    </source>
</evidence>
<keyword evidence="5 8" id="KW-0378">Hydrolase</keyword>
<evidence type="ECO:0000256" key="1">
    <source>
        <dbReference type="ARBA" id="ARBA00001033"/>
    </source>
</evidence>
<dbReference type="RefSeq" id="WP_235641444.1">
    <property type="nucleotide sequence ID" value="NZ_FZOC01000001.1"/>
</dbReference>
<comment type="similarity">
    <text evidence="3 8">Belongs to the inositol monophosphatase superfamily.</text>
</comment>
<dbReference type="GO" id="GO:0046854">
    <property type="term" value="P:phosphatidylinositol phosphate biosynthetic process"/>
    <property type="evidence" value="ECO:0007669"/>
    <property type="project" value="InterPro"/>
</dbReference>
<dbReference type="PANTHER" id="PTHR20854:SF4">
    <property type="entry name" value="INOSITOL-1-MONOPHOSPHATASE-RELATED"/>
    <property type="match status" value="1"/>
</dbReference>
<accession>A0A238XJF3</accession>
<feature type="binding site" evidence="7">
    <location>
        <position position="91"/>
    </location>
    <ligand>
        <name>Mg(2+)</name>
        <dbReference type="ChEBI" id="CHEBI:18420"/>
        <label>1</label>
        <note>catalytic</note>
    </ligand>
</feature>
<comment type="cofactor">
    <cofactor evidence="2 7 8">
        <name>Mg(2+)</name>
        <dbReference type="ChEBI" id="CHEBI:18420"/>
    </cofactor>
</comment>
<dbReference type="AlphaFoldDB" id="A0A238XJF3"/>
<comment type="catalytic activity">
    <reaction evidence="1 8">
        <text>a myo-inositol phosphate + H2O = myo-inositol + phosphate</text>
        <dbReference type="Rhea" id="RHEA:24056"/>
        <dbReference type="ChEBI" id="CHEBI:15377"/>
        <dbReference type="ChEBI" id="CHEBI:17268"/>
        <dbReference type="ChEBI" id="CHEBI:43474"/>
        <dbReference type="ChEBI" id="CHEBI:84139"/>
        <dbReference type="EC" id="3.1.3.25"/>
    </reaction>
</comment>
<gene>
    <name evidence="9" type="ORF">SAMN04488503_0207</name>
</gene>
<feature type="binding site" evidence="7">
    <location>
        <position position="88"/>
    </location>
    <ligand>
        <name>Mg(2+)</name>
        <dbReference type="ChEBI" id="CHEBI:18420"/>
        <label>1</label>
        <note>catalytic</note>
    </ligand>
</feature>
<dbReference type="PANTHER" id="PTHR20854">
    <property type="entry name" value="INOSITOL MONOPHOSPHATASE"/>
    <property type="match status" value="1"/>
</dbReference>
<evidence type="ECO:0000256" key="8">
    <source>
        <dbReference type="RuleBase" id="RU364068"/>
    </source>
</evidence>
<evidence type="ECO:0000256" key="2">
    <source>
        <dbReference type="ARBA" id="ARBA00001946"/>
    </source>
</evidence>
<keyword evidence="10" id="KW-1185">Reference proteome</keyword>
<dbReference type="SUPFAM" id="SSF56655">
    <property type="entry name" value="Carbohydrate phosphatase"/>
    <property type="match status" value="1"/>
</dbReference>
<dbReference type="Gene3D" id="3.40.190.80">
    <property type="match status" value="1"/>
</dbReference>
<proteinExistence type="inferred from homology"/>
<keyword evidence="6 7" id="KW-0460">Magnesium</keyword>
<feature type="binding site" evidence="7">
    <location>
        <position position="216"/>
    </location>
    <ligand>
        <name>Mg(2+)</name>
        <dbReference type="ChEBI" id="CHEBI:18420"/>
        <label>1</label>
        <note>catalytic</note>
    </ligand>
</feature>
<dbReference type="GO" id="GO:0046872">
    <property type="term" value="F:metal ion binding"/>
    <property type="evidence" value="ECO:0007669"/>
    <property type="project" value="UniProtKB-KW"/>
</dbReference>
<protein>
    <recommendedName>
        <fullName evidence="8">Inositol-1-monophosphatase</fullName>
        <ecNumber evidence="8">3.1.3.25</ecNumber>
    </recommendedName>
</protein>
<dbReference type="EC" id="3.1.3.25" evidence="8"/>
<evidence type="ECO:0000256" key="4">
    <source>
        <dbReference type="ARBA" id="ARBA00022723"/>
    </source>
</evidence>
<keyword evidence="4 7" id="KW-0479">Metal-binding</keyword>
<dbReference type="PROSITE" id="PS00629">
    <property type="entry name" value="IMP_1"/>
    <property type="match status" value="1"/>
</dbReference>
<dbReference type="InterPro" id="IPR033942">
    <property type="entry name" value="IMPase"/>
</dbReference>
<dbReference type="PRINTS" id="PR01959">
    <property type="entry name" value="SBIMPHPHTASE"/>
</dbReference>
<feature type="binding site" evidence="7">
    <location>
        <position position="72"/>
    </location>
    <ligand>
        <name>Mg(2+)</name>
        <dbReference type="ChEBI" id="CHEBI:18420"/>
        <label>1</label>
        <note>catalytic</note>
    </ligand>
</feature>
<evidence type="ECO:0000256" key="6">
    <source>
        <dbReference type="ARBA" id="ARBA00022842"/>
    </source>
</evidence>
<dbReference type="GO" id="GO:0008934">
    <property type="term" value="F:inositol monophosphate 1-phosphatase activity"/>
    <property type="evidence" value="ECO:0007669"/>
    <property type="project" value="InterPro"/>
</dbReference>
<reference evidence="9 10" key="1">
    <citation type="submission" date="2017-06" db="EMBL/GenBank/DDBJ databases">
        <authorList>
            <person name="Kim H.J."/>
            <person name="Triplett B.A."/>
        </authorList>
    </citation>
    <scope>NUCLEOTIDE SEQUENCE [LARGE SCALE GENOMIC DNA]</scope>
    <source>
        <strain evidence="9 10">DSM 13116</strain>
    </source>
</reference>
<dbReference type="Gene3D" id="3.30.540.10">
    <property type="entry name" value="Fructose-1,6-Bisphosphatase, subunit A, domain 1"/>
    <property type="match status" value="1"/>
</dbReference>
<dbReference type="InterPro" id="IPR022337">
    <property type="entry name" value="Inositol_monophosphatase_SuhB"/>
</dbReference>
<dbReference type="Pfam" id="PF00459">
    <property type="entry name" value="Inositol_P"/>
    <property type="match status" value="1"/>
</dbReference>
<evidence type="ECO:0000256" key="3">
    <source>
        <dbReference type="ARBA" id="ARBA00009759"/>
    </source>
</evidence>
<dbReference type="PRINTS" id="PR00377">
    <property type="entry name" value="IMPHPHTASES"/>
</dbReference>
<dbReference type="EMBL" id="FZOC01000001">
    <property type="protein sequence ID" value="SNR59125.1"/>
    <property type="molecule type" value="Genomic_DNA"/>
</dbReference>
<name>A0A238XJF3_9BACT</name>